<dbReference type="Pfam" id="PF14681">
    <property type="entry name" value="UPRTase"/>
    <property type="match status" value="1"/>
</dbReference>
<keyword evidence="6 12" id="KW-0328">Glycosyltransferase</keyword>
<keyword evidence="5" id="KW-0021">Allosteric enzyme</keyword>
<comment type="caution">
    <text evidence="12">The sequence shown here is derived from an EMBL/GenBank/DDBJ whole genome shotgun (WGS) entry which is preliminary data.</text>
</comment>
<dbReference type="GO" id="GO:0005525">
    <property type="term" value="F:GTP binding"/>
    <property type="evidence" value="ECO:0007669"/>
    <property type="project" value="UniProtKB-KW"/>
</dbReference>
<evidence type="ECO:0000256" key="2">
    <source>
        <dbReference type="ARBA" id="ARBA00005180"/>
    </source>
</evidence>
<dbReference type="EC" id="2.4.2.9" evidence="4 10"/>
<reference evidence="12" key="1">
    <citation type="submission" date="2020-10" db="EMBL/GenBank/DDBJ databases">
        <authorList>
            <person name="Gilroy R."/>
        </authorList>
    </citation>
    <scope>NUCLEOTIDE SEQUENCE</scope>
    <source>
        <strain evidence="12">CHK152-2994</strain>
    </source>
</reference>
<dbReference type="GO" id="GO:0006223">
    <property type="term" value="P:uracil salvage"/>
    <property type="evidence" value="ECO:0007669"/>
    <property type="project" value="InterPro"/>
</dbReference>
<dbReference type="SUPFAM" id="SSF53271">
    <property type="entry name" value="PRTase-like"/>
    <property type="match status" value="1"/>
</dbReference>
<dbReference type="EMBL" id="DVJO01000215">
    <property type="protein sequence ID" value="HIS83878.1"/>
    <property type="molecule type" value="Genomic_DNA"/>
</dbReference>
<dbReference type="CDD" id="cd06223">
    <property type="entry name" value="PRTases_typeI"/>
    <property type="match status" value="1"/>
</dbReference>
<evidence type="ECO:0000256" key="7">
    <source>
        <dbReference type="ARBA" id="ARBA00022679"/>
    </source>
</evidence>
<dbReference type="GO" id="GO:0004845">
    <property type="term" value="F:uracil phosphoribosyltransferase activity"/>
    <property type="evidence" value="ECO:0007669"/>
    <property type="project" value="UniProtKB-UniRule"/>
</dbReference>
<dbReference type="NCBIfam" id="TIGR01091">
    <property type="entry name" value="upp"/>
    <property type="match status" value="1"/>
</dbReference>
<dbReference type="AlphaFoldDB" id="A0A9D1FXR0"/>
<comment type="similarity">
    <text evidence="3">Belongs to the UPRTase family.</text>
</comment>
<evidence type="ECO:0000259" key="11">
    <source>
        <dbReference type="Pfam" id="PF14681"/>
    </source>
</evidence>
<dbReference type="InterPro" id="IPR000836">
    <property type="entry name" value="PRTase_dom"/>
</dbReference>
<proteinExistence type="inferred from homology"/>
<comment type="cofactor">
    <cofactor evidence="1">
        <name>Mg(2+)</name>
        <dbReference type="ChEBI" id="CHEBI:18420"/>
    </cofactor>
</comment>
<name>A0A9D1FXR0_9BACT</name>
<dbReference type="PANTHER" id="PTHR32315">
    <property type="entry name" value="ADENINE PHOSPHORIBOSYLTRANSFERASE"/>
    <property type="match status" value="1"/>
</dbReference>
<dbReference type="Proteomes" id="UP000824139">
    <property type="component" value="Unassembled WGS sequence"/>
</dbReference>
<evidence type="ECO:0000256" key="4">
    <source>
        <dbReference type="ARBA" id="ARBA00011894"/>
    </source>
</evidence>
<reference evidence="12" key="2">
    <citation type="journal article" date="2021" name="PeerJ">
        <title>Extensive microbial diversity within the chicken gut microbiome revealed by metagenomics and culture.</title>
        <authorList>
            <person name="Gilroy R."/>
            <person name="Ravi A."/>
            <person name="Getino M."/>
            <person name="Pursley I."/>
            <person name="Horton D.L."/>
            <person name="Alikhan N.F."/>
            <person name="Baker D."/>
            <person name="Gharbi K."/>
            <person name="Hall N."/>
            <person name="Watson M."/>
            <person name="Adriaenssens E.M."/>
            <person name="Foster-Nyarko E."/>
            <person name="Jarju S."/>
            <person name="Secka A."/>
            <person name="Antonio M."/>
            <person name="Oren A."/>
            <person name="Chaudhuri R.R."/>
            <person name="La Ragione R."/>
            <person name="Hildebrand F."/>
            <person name="Pallen M.J."/>
        </authorList>
    </citation>
    <scope>NUCLEOTIDE SEQUENCE</scope>
    <source>
        <strain evidence="12">CHK152-2994</strain>
    </source>
</reference>
<evidence type="ECO:0000256" key="3">
    <source>
        <dbReference type="ARBA" id="ARBA00009516"/>
    </source>
</evidence>
<dbReference type="InterPro" id="IPR005765">
    <property type="entry name" value="UPRT"/>
</dbReference>
<dbReference type="InterPro" id="IPR050054">
    <property type="entry name" value="UPRTase/APRTase"/>
</dbReference>
<evidence type="ECO:0000313" key="12">
    <source>
        <dbReference type="EMBL" id="HIS83878.1"/>
    </source>
</evidence>
<keyword evidence="7 12" id="KW-0808">Transferase</keyword>
<gene>
    <name evidence="12" type="primary">upp</name>
    <name evidence="12" type="ORF">IAD41_09775</name>
</gene>
<accession>A0A9D1FXR0</accession>
<dbReference type="NCBIfam" id="NF001097">
    <property type="entry name" value="PRK00129.1"/>
    <property type="match status" value="1"/>
</dbReference>
<dbReference type="Gene3D" id="3.40.50.2020">
    <property type="match status" value="1"/>
</dbReference>
<evidence type="ECO:0000256" key="1">
    <source>
        <dbReference type="ARBA" id="ARBA00001946"/>
    </source>
</evidence>
<comment type="pathway">
    <text evidence="2">Pyrimidine metabolism; UMP biosynthesis via salvage pathway; UMP from uracil: step 1/1.</text>
</comment>
<keyword evidence="8" id="KW-0547">Nucleotide-binding</keyword>
<evidence type="ECO:0000256" key="10">
    <source>
        <dbReference type="NCBIfam" id="TIGR01091"/>
    </source>
</evidence>
<sequence>MNLKNVKIISNPVVLLNLCVMRDEKTDSQGVRIAARKITRCLLYEASQNLPLVEKEVKTPVASFIAKTIDPEINLIISPILRAGLIFTDEAIDILPQACIRHIGMYRDEKTLKPIWYYNKVPMEAQNPEKFYIYITDPMLATGNSLLEAIKLYADKGIPIKNIKCICIIAAPEGIENIRKHYPDIEIITAAVDEKLNEKGYIVPGMGDAGDRIFNT</sequence>
<evidence type="ECO:0000313" key="13">
    <source>
        <dbReference type="Proteomes" id="UP000824139"/>
    </source>
</evidence>
<keyword evidence="9" id="KW-0342">GTP-binding</keyword>
<feature type="domain" description="Phosphoribosyltransferase" evidence="11">
    <location>
        <begin position="9"/>
        <end position="216"/>
    </location>
</feature>
<dbReference type="PANTHER" id="PTHR32315:SF4">
    <property type="entry name" value="URACIL PHOSPHORIBOSYLTRANSFERASE, CHLOROPLASTIC"/>
    <property type="match status" value="1"/>
</dbReference>
<dbReference type="FunFam" id="3.40.50.2020:FF:000023">
    <property type="entry name" value="Probable uracil phosphoribosyltransferase"/>
    <property type="match status" value="1"/>
</dbReference>
<evidence type="ECO:0000256" key="9">
    <source>
        <dbReference type="ARBA" id="ARBA00023134"/>
    </source>
</evidence>
<evidence type="ECO:0000256" key="8">
    <source>
        <dbReference type="ARBA" id="ARBA00022741"/>
    </source>
</evidence>
<protein>
    <recommendedName>
        <fullName evidence="4 10">Uracil phosphoribosyltransferase</fullName>
        <ecNumber evidence="4 10">2.4.2.9</ecNumber>
    </recommendedName>
</protein>
<dbReference type="InterPro" id="IPR029057">
    <property type="entry name" value="PRTase-like"/>
</dbReference>
<evidence type="ECO:0000256" key="5">
    <source>
        <dbReference type="ARBA" id="ARBA00022533"/>
    </source>
</evidence>
<evidence type="ECO:0000256" key="6">
    <source>
        <dbReference type="ARBA" id="ARBA00022676"/>
    </source>
</evidence>
<organism evidence="12 13">
    <name type="scientific">Candidatus Scatenecus faecavium</name>
    <dbReference type="NCBI Taxonomy" id="2840915"/>
    <lineage>
        <taxon>Bacteria</taxon>
        <taxon>Candidatus Scatenecus</taxon>
    </lineage>
</organism>